<evidence type="ECO:0000313" key="11">
    <source>
        <dbReference type="EMBL" id="KAK5979541.1"/>
    </source>
</evidence>
<dbReference type="InterPro" id="IPR012337">
    <property type="entry name" value="RNaseH-like_sf"/>
</dbReference>
<dbReference type="Gene3D" id="2.60.40.3770">
    <property type="match status" value="1"/>
</dbReference>
<keyword evidence="4" id="KW-0255">Endonuclease</keyword>
<evidence type="ECO:0000256" key="2">
    <source>
        <dbReference type="ARBA" id="ARBA00022695"/>
    </source>
</evidence>
<keyword evidence="6" id="KW-0695">RNA-directed DNA polymerase</keyword>
<sequence>MLLQELSNKIHSELEILRHIRSDDNRSQVKETESNSNNMQRRRDSDTIHRQHSDDQKTISCFYCDRKDHFPKNCPVFKTREDRLEVMRKRSLCRNCGAANHMASQCTRGPCRLCEKQGHHTSICPKTSPPNKKIGTTTATRKPKPRATEARRTKQNFLSTAAVPTEEQEPQEGSYETSLCMKNTEEGTKNFVLLGAAFAQNTARDSRERVHILLDTGADRSFISQGLAERLHLSTHETVRLRISTFGSQEPIEKQCGIANLQLWDPSGNAHCFSVTLIESIMEPLKHDKFTQDDLQFIADHGIQLSIPAHEQQAHPEVLLGCSDVFSLLQGGNQQIWHLPSGIKLIPSRIGYLVAGRLQDEVRETMKVVQAEENEENGNEREKWERFLAFESAGLKDFSGTQAQEQEQTDRAVWEAFEATITREHDGYHVRLPWADGATELPDNKSLAYKRLCSTLERLKGTPQVLEQYPAMGPLPAMRVVRAKPFENAGIDYFGPLTAREGDKTGKVYGLIITCMITRLVHIEIVMDMSTGKLLLALRRFFARRGVPSRITSDNGPSFILGEEILRQAIQTVTSDGCFLSNMAKKGIEWTTITPYAPWQGAVYERLIKSVKQSFYKTIGNRILTVDELVTIMTEVEGSLNSRPLTYQGELYDIKPLRPTDFIVKDMELAYPFENLREDDEDTPYLPSAEQIQLQTRRQAEAALASTQKLTERFWATWQKTYLDDLRESHKLRMDNKRTGTKPPRIGEVVLLADPNLPRYSWRMGRITELKEGSDAEIREAVVRMPNGNCMRRPVNLLVPLELEDNTIPSPDTCELTKERLSSPPREPDKDESPGKRYHLRKRQRINYNEVDEEEPSGSRRRSYGISTIQTCLLILVCLFSHAVAFKDGDANETSVIECIKGGIRILNEAEKFEVCSEEFCVLREKSEPNEIILFPPEIALHRHIVQWKTLEENRIKVIKIACPPAPFCEQVQCWFCTANVFNPECNTTSALVTVFAIVYLFTALIYTLCYVPLVIGKPCRLCSQIVIGAIKLALHITRMIYRAVRGRNQRQRRDIEALLRAPLIATFLILTVSSAIACQDVDIYTLKTRVCSKENMRKSQKCYVDTTNVVKLNTFNQEACLRITGNGTTLRQYRLTWKGLTMECEKETCRSWQETVALEVRIENNEGESQTKLFNLQPTVPTTQGSFRFTISSLSIPPTPALNAYFISNGEEIALWDEQRKVMVECDSREDAERLNCTVSHNCQCQPAELRVMCSCTDYNITAAFRNQLENRLPIRQPWGGFEVSEKHKNSVKARISRMVTAELLVTIKENIHLVMKETTNALCRIPNALATGCYNCKQGAVAELTCTSNTEHTKAIVRCEEYQFSTTCTEKGEKSEFRFSSTVARVKLRCTVSCGSTTTKFEVTGILNWVRTIRESVRRIAKGETTVKEEIVFPDFGHILDTIISSYKTVMLTVAGFVIAVVIGYIFLWACGLRIVISVLRFAFKLLLGTVIVPLQIANRIIKGVLRRRQRSCRNQNAHIKQL</sequence>
<dbReference type="Proteomes" id="UP001331761">
    <property type="component" value="Unassembled WGS sequence"/>
</dbReference>
<dbReference type="SMART" id="SM00343">
    <property type="entry name" value="ZnF_C2HC"/>
    <property type="match status" value="3"/>
</dbReference>
<keyword evidence="8" id="KW-1133">Transmembrane helix</keyword>
<dbReference type="InterPro" id="IPR001995">
    <property type="entry name" value="Peptidase_A2_cat"/>
</dbReference>
<gene>
    <name evidence="11" type="ORF">GCK32_011489</name>
</gene>
<keyword evidence="8" id="KW-0472">Membrane</keyword>
<dbReference type="GO" id="GO:0006508">
    <property type="term" value="P:proteolysis"/>
    <property type="evidence" value="ECO:0007669"/>
    <property type="project" value="InterPro"/>
</dbReference>
<keyword evidence="12" id="KW-1185">Reference proteome</keyword>
<dbReference type="InterPro" id="IPR001878">
    <property type="entry name" value="Znf_CCHC"/>
</dbReference>
<feature type="domain" description="Peptidase A2" evidence="9">
    <location>
        <begin position="210"/>
        <end position="225"/>
    </location>
</feature>
<feature type="transmembrane region" description="Helical" evidence="8">
    <location>
        <begin position="991"/>
        <end position="1010"/>
    </location>
</feature>
<dbReference type="GO" id="GO:0004519">
    <property type="term" value="F:endonuclease activity"/>
    <property type="evidence" value="ECO:0007669"/>
    <property type="project" value="UniProtKB-KW"/>
</dbReference>
<protein>
    <recommendedName>
        <fullName evidence="13">Integrase core domain protein</fullName>
    </recommendedName>
</protein>
<dbReference type="PROSITE" id="PS50994">
    <property type="entry name" value="INTEGRASE"/>
    <property type="match status" value="1"/>
</dbReference>
<evidence type="ECO:0000256" key="3">
    <source>
        <dbReference type="ARBA" id="ARBA00022722"/>
    </source>
</evidence>
<feature type="region of interest" description="Disordered" evidence="7">
    <location>
        <begin position="125"/>
        <end position="154"/>
    </location>
</feature>
<dbReference type="SUPFAM" id="SSF57756">
    <property type="entry name" value="Retrovirus zinc finger-like domains"/>
    <property type="match status" value="2"/>
</dbReference>
<feature type="transmembrane region" description="Helical" evidence="8">
    <location>
        <begin position="1452"/>
        <end position="1472"/>
    </location>
</feature>
<evidence type="ECO:0000256" key="6">
    <source>
        <dbReference type="ARBA" id="ARBA00022918"/>
    </source>
</evidence>
<feature type="region of interest" description="Disordered" evidence="7">
    <location>
        <begin position="809"/>
        <end position="839"/>
    </location>
</feature>
<dbReference type="InterPro" id="IPR001584">
    <property type="entry name" value="Integrase_cat-core"/>
</dbReference>
<feature type="region of interest" description="Disordered" evidence="7">
    <location>
        <begin position="24"/>
        <end position="52"/>
    </location>
</feature>
<dbReference type="PROSITE" id="PS50175">
    <property type="entry name" value="ASP_PROT_RETROV"/>
    <property type="match status" value="1"/>
</dbReference>
<keyword evidence="2" id="KW-0548">Nucleotidyltransferase</keyword>
<dbReference type="GO" id="GO:0008270">
    <property type="term" value="F:zinc ion binding"/>
    <property type="evidence" value="ECO:0007669"/>
    <property type="project" value="InterPro"/>
</dbReference>
<evidence type="ECO:0000256" key="8">
    <source>
        <dbReference type="SAM" id="Phobius"/>
    </source>
</evidence>
<evidence type="ECO:0000256" key="5">
    <source>
        <dbReference type="ARBA" id="ARBA00022801"/>
    </source>
</evidence>
<evidence type="ECO:0000259" key="9">
    <source>
        <dbReference type="PROSITE" id="PS50175"/>
    </source>
</evidence>
<dbReference type="Gene3D" id="2.40.70.10">
    <property type="entry name" value="Acid Proteases"/>
    <property type="match status" value="1"/>
</dbReference>
<keyword evidence="3" id="KW-0540">Nuclease</keyword>
<evidence type="ECO:0000256" key="4">
    <source>
        <dbReference type="ARBA" id="ARBA00022759"/>
    </source>
</evidence>
<dbReference type="InterPro" id="IPR021109">
    <property type="entry name" value="Peptidase_aspartic_dom_sf"/>
</dbReference>
<dbReference type="InterPro" id="IPR036397">
    <property type="entry name" value="RNaseH_sf"/>
</dbReference>
<reference evidence="11 12" key="1">
    <citation type="submission" date="2019-10" db="EMBL/GenBank/DDBJ databases">
        <title>Assembly and Annotation for the nematode Trichostrongylus colubriformis.</title>
        <authorList>
            <person name="Martin J."/>
        </authorList>
    </citation>
    <scope>NUCLEOTIDE SEQUENCE [LARGE SCALE GENOMIC DNA]</scope>
    <source>
        <strain evidence="11">G859</strain>
        <tissue evidence="11">Whole worm</tissue>
    </source>
</reference>
<accession>A0AAN8FII7</accession>
<dbReference type="GO" id="GO:0005737">
    <property type="term" value="C:cytoplasm"/>
    <property type="evidence" value="ECO:0007669"/>
    <property type="project" value="UniProtKB-ARBA"/>
</dbReference>
<comment type="caution">
    <text evidence="11">The sequence shown here is derived from an EMBL/GenBank/DDBJ whole genome shotgun (WGS) entry which is preliminary data.</text>
</comment>
<dbReference type="InterPro" id="IPR036875">
    <property type="entry name" value="Znf_CCHC_sf"/>
</dbReference>
<dbReference type="SUPFAM" id="SSF53098">
    <property type="entry name" value="Ribonuclease H-like"/>
    <property type="match status" value="1"/>
</dbReference>
<proteinExistence type="predicted"/>
<dbReference type="InterPro" id="IPR008737">
    <property type="entry name" value="DUF1758"/>
</dbReference>
<evidence type="ECO:0000313" key="12">
    <source>
        <dbReference type="Proteomes" id="UP001331761"/>
    </source>
</evidence>
<dbReference type="InterPro" id="IPR040676">
    <property type="entry name" value="DUF5641"/>
</dbReference>
<dbReference type="Gene3D" id="4.10.60.10">
    <property type="entry name" value="Zinc finger, CCHC-type"/>
    <property type="match status" value="1"/>
</dbReference>
<dbReference type="PANTHER" id="PTHR47331">
    <property type="entry name" value="PHD-TYPE DOMAIN-CONTAINING PROTEIN"/>
    <property type="match status" value="1"/>
</dbReference>
<feature type="compositionally biased region" description="Basic and acidic residues" evidence="7">
    <location>
        <begin position="41"/>
        <end position="52"/>
    </location>
</feature>
<dbReference type="GO" id="GO:0004190">
    <property type="term" value="F:aspartic-type endopeptidase activity"/>
    <property type="evidence" value="ECO:0007669"/>
    <property type="project" value="InterPro"/>
</dbReference>
<name>A0AAN8FII7_TRICO</name>
<dbReference type="GO" id="GO:0015074">
    <property type="term" value="P:DNA integration"/>
    <property type="evidence" value="ECO:0007669"/>
    <property type="project" value="InterPro"/>
</dbReference>
<feature type="transmembrane region" description="Helical" evidence="8">
    <location>
        <begin position="1062"/>
        <end position="1079"/>
    </location>
</feature>
<feature type="compositionally biased region" description="Basic and acidic residues" evidence="7">
    <location>
        <begin position="815"/>
        <end position="835"/>
    </location>
</feature>
<dbReference type="InterPro" id="IPR009878">
    <property type="entry name" value="Phlebovirus_G2_fusion"/>
</dbReference>
<dbReference type="GO" id="GO:0003964">
    <property type="term" value="F:RNA-directed DNA polymerase activity"/>
    <property type="evidence" value="ECO:0007669"/>
    <property type="project" value="UniProtKB-KW"/>
</dbReference>
<keyword evidence="5" id="KW-0378">Hydrolase</keyword>
<organism evidence="11 12">
    <name type="scientific">Trichostrongylus colubriformis</name>
    <name type="common">Black scour worm</name>
    <dbReference type="NCBI Taxonomy" id="6319"/>
    <lineage>
        <taxon>Eukaryota</taxon>
        <taxon>Metazoa</taxon>
        <taxon>Ecdysozoa</taxon>
        <taxon>Nematoda</taxon>
        <taxon>Chromadorea</taxon>
        <taxon>Rhabditida</taxon>
        <taxon>Rhabditina</taxon>
        <taxon>Rhabditomorpha</taxon>
        <taxon>Strongyloidea</taxon>
        <taxon>Trichostrongylidae</taxon>
        <taxon>Trichostrongylus</taxon>
    </lineage>
</organism>
<dbReference type="InterPro" id="IPR001969">
    <property type="entry name" value="Aspartic_peptidase_AS"/>
</dbReference>
<feature type="compositionally biased region" description="Basic and acidic residues" evidence="7">
    <location>
        <begin position="24"/>
        <end position="33"/>
    </location>
</feature>
<dbReference type="Pfam" id="PF05585">
    <property type="entry name" value="DUF1758"/>
    <property type="match status" value="1"/>
</dbReference>
<keyword evidence="8" id="KW-0812">Transmembrane</keyword>
<dbReference type="GO" id="GO:0019899">
    <property type="term" value="F:enzyme binding"/>
    <property type="evidence" value="ECO:0007669"/>
    <property type="project" value="UniProtKB-ARBA"/>
</dbReference>
<evidence type="ECO:0008006" key="13">
    <source>
        <dbReference type="Google" id="ProtNLM"/>
    </source>
</evidence>
<keyword evidence="1" id="KW-0808">Transferase</keyword>
<dbReference type="PROSITE" id="PS00141">
    <property type="entry name" value="ASP_PROTEASE"/>
    <property type="match status" value="1"/>
</dbReference>
<feature type="transmembrane region" description="Helical" evidence="8">
    <location>
        <begin position="1484"/>
        <end position="1504"/>
    </location>
</feature>
<evidence type="ECO:0000259" key="10">
    <source>
        <dbReference type="PROSITE" id="PS50994"/>
    </source>
</evidence>
<dbReference type="EMBL" id="WIXE01008270">
    <property type="protein sequence ID" value="KAK5979541.1"/>
    <property type="molecule type" value="Genomic_DNA"/>
</dbReference>
<evidence type="ECO:0000256" key="1">
    <source>
        <dbReference type="ARBA" id="ARBA00022679"/>
    </source>
</evidence>
<evidence type="ECO:0000256" key="7">
    <source>
        <dbReference type="SAM" id="MobiDB-lite"/>
    </source>
</evidence>
<dbReference type="Pfam" id="PF18701">
    <property type="entry name" value="DUF5641"/>
    <property type="match status" value="1"/>
</dbReference>
<dbReference type="Pfam" id="PF07245">
    <property type="entry name" value="Phlebovirus_G2"/>
    <property type="match status" value="1"/>
</dbReference>
<feature type="domain" description="Integrase catalytic" evidence="10">
    <location>
        <begin position="481"/>
        <end position="667"/>
    </location>
</feature>
<dbReference type="GO" id="GO:0003676">
    <property type="term" value="F:nucleic acid binding"/>
    <property type="evidence" value="ECO:0007669"/>
    <property type="project" value="InterPro"/>
</dbReference>
<dbReference type="Gene3D" id="3.30.420.10">
    <property type="entry name" value="Ribonuclease H-like superfamily/Ribonuclease H"/>
    <property type="match status" value="1"/>
</dbReference>